<keyword evidence="10 15" id="KW-0472">Membrane</keyword>
<evidence type="ECO:0000256" key="13">
    <source>
        <dbReference type="ARBA" id="ARBA00049614"/>
    </source>
</evidence>
<keyword evidence="9" id="KW-0496">Mitochondrion</keyword>
<dbReference type="GO" id="GO:0097250">
    <property type="term" value="P:mitochondrial respirasome assembly"/>
    <property type="evidence" value="ECO:0007669"/>
    <property type="project" value="TreeGrafter"/>
</dbReference>
<dbReference type="Gene3D" id="4.10.91.10">
    <property type="entry name" value="Cytochrome c oxidase, subunit VIIa"/>
    <property type="match status" value="1"/>
</dbReference>
<dbReference type="GO" id="GO:0005743">
    <property type="term" value="C:mitochondrial inner membrane"/>
    <property type="evidence" value="ECO:0007669"/>
    <property type="project" value="UniProtKB-SubCell"/>
</dbReference>
<reference evidence="16" key="2">
    <citation type="submission" date="2025-09" db="UniProtKB">
        <authorList>
            <consortium name="Ensembl"/>
        </authorList>
    </citation>
    <scope>IDENTIFICATION</scope>
</reference>
<dbReference type="Pfam" id="PF02238">
    <property type="entry name" value="COX7a"/>
    <property type="match status" value="1"/>
</dbReference>
<organism evidence="16 17">
    <name type="scientific">Urocitellus parryii</name>
    <name type="common">Arctic ground squirrel</name>
    <name type="synonym">Spermophilus parryii</name>
    <dbReference type="NCBI Taxonomy" id="9999"/>
    <lineage>
        <taxon>Eukaryota</taxon>
        <taxon>Metazoa</taxon>
        <taxon>Chordata</taxon>
        <taxon>Craniata</taxon>
        <taxon>Vertebrata</taxon>
        <taxon>Euteleostomi</taxon>
        <taxon>Mammalia</taxon>
        <taxon>Eutheria</taxon>
        <taxon>Euarchontoglires</taxon>
        <taxon>Glires</taxon>
        <taxon>Rodentia</taxon>
        <taxon>Sciuromorpha</taxon>
        <taxon>Sciuridae</taxon>
        <taxon>Xerinae</taxon>
        <taxon>Marmotini</taxon>
        <taxon>Urocitellus</taxon>
    </lineage>
</organism>
<evidence type="ECO:0000256" key="14">
    <source>
        <dbReference type="SAM" id="MobiDB-lite"/>
    </source>
</evidence>
<evidence type="ECO:0000256" key="2">
    <source>
        <dbReference type="ARBA" id="ARBA00004673"/>
    </source>
</evidence>
<evidence type="ECO:0000256" key="3">
    <source>
        <dbReference type="ARBA" id="ARBA00009331"/>
    </source>
</evidence>
<evidence type="ECO:0000313" key="17">
    <source>
        <dbReference type="Proteomes" id="UP000694417"/>
    </source>
</evidence>
<evidence type="ECO:0000256" key="7">
    <source>
        <dbReference type="ARBA" id="ARBA00022989"/>
    </source>
</evidence>
<sequence length="168" mass="18216">MGASSRRGPGVPIGKSDLLGSPPPAQPGRRSHPQLSRAGGGQVPSQLPRRVRRGRGLDSPGGGGHQGEDTVCPWAERGGDSSRRGGRRMRALRVSQALIRSFSSTTRHHFQNRVPEKQKLFQADNDLPVHLKGGATDNILYRLTMMLTLGGSVYSLYCLGWASFPHKK</sequence>
<evidence type="ECO:0000256" key="10">
    <source>
        <dbReference type="ARBA" id="ARBA00023136"/>
    </source>
</evidence>
<comment type="subcellular location">
    <subcellularLocation>
        <location evidence="1">Mitochondrion inner membrane</location>
        <topology evidence="1">Single-pass membrane protein</topology>
    </subcellularLocation>
</comment>
<dbReference type="GO" id="GO:0016491">
    <property type="term" value="F:oxidoreductase activity"/>
    <property type="evidence" value="ECO:0007669"/>
    <property type="project" value="UniProtKB-KW"/>
</dbReference>
<keyword evidence="7 15" id="KW-1133">Transmembrane helix</keyword>
<comment type="similarity">
    <text evidence="3">Belongs to the cytochrome c oxidase VIIa family.</text>
</comment>
<dbReference type="AlphaFoldDB" id="A0A8D2HQR8"/>
<dbReference type="InterPro" id="IPR036539">
    <property type="entry name" value="Cyt_c_oxidase_su7a_sf"/>
</dbReference>
<comment type="pathway">
    <text evidence="2">Energy metabolism; oxidative phosphorylation.</text>
</comment>
<keyword evidence="5" id="KW-0999">Mitochondrion inner membrane</keyword>
<feature type="transmembrane region" description="Helical" evidence="15">
    <location>
        <begin position="139"/>
        <end position="164"/>
    </location>
</feature>
<proteinExistence type="inferred from homology"/>
<evidence type="ECO:0000256" key="8">
    <source>
        <dbReference type="ARBA" id="ARBA00023002"/>
    </source>
</evidence>
<dbReference type="Proteomes" id="UP000694417">
    <property type="component" value="Unplaced"/>
</dbReference>
<comment type="function">
    <text evidence="13">Component of the mitochondrial respiratory complex IV (CIV, also named cytochrome c oxidase complex), the last enzyme in the mitochondrial electron transport chain which drives oxidative phosphorylation. The CIV complex is the component of the respiratory chain that catalyzes the reduction of oxygen to water. Acts as an assembly factor that specifically drives the homodimerization of CIV complexes, mediating the formation of mitochondrial respiratory supercomplexes (respirasomes) containing two CIV: supercomplxes with two molecules of CIV show improved activity. Despite being highly expressed in brown adipose tissue, not required for thermogenesis.</text>
</comment>
<evidence type="ECO:0000256" key="5">
    <source>
        <dbReference type="ARBA" id="ARBA00022792"/>
    </source>
</evidence>
<dbReference type="SUPFAM" id="SSF81419">
    <property type="entry name" value="Mitochondrial cytochrome c oxidase subunit VIIa"/>
    <property type="match status" value="1"/>
</dbReference>
<evidence type="ECO:0000313" key="16">
    <source>
        <dbReference type="Ensembl" id="ENSUPAP00010017921.1"/>
    </source>
</evidence>
<dbReference type="InterPro" id="IPR039297">
    <property type="entry name" value="COX7a"/>
</dbReference>
<evidence type="ECO:0000256" key="12">
    <source>
        <dbReference type="ARBA" id="ARBA00041986"/>
    </source>
</evidence>
<dbReference type="GO" id="GO:0045277">
    <property type="term" value="C:respiratory chain complex IV"/>
    <property type="evidence" value="ECO:0007669"/>
    <property type="project" value="InterPro"/>
</dbReference>
<reference evidence="16" key="1">
    <citation type="submission" date="2025-08" db="UniProtKB">
        <authorList>
            <consortium name="Ensembl"/>
        </authorList>
    </citation>
    <scope>IDENTIFICATION</scope>
</reference>
<keyword evidence="8" id="KW-0560">Oxidoreductase</keyword>
<dbReference type="Ensembl" id="ENSUPAT00010020412.1">
    <property type="protein sequence ID" value="ENSUPAP00010017921.1"/>
    <property type="gene ID" value="ENSUPAG00010014248.1"/>
</dbReference>
<feature type="region of interest" description="Disordered" evidence="14">
    <location>
        <begin position="1"/>
        <end position="88"/>
    </location>
</feature>
<keyword evidence="17" id="KW-1185">Reference proteome</keyword>
<dbReference type="CDD" id="cd00928">
    <property type="entry name" value="Cyt_c_Oxidase_VIIa"/>
    <property type="match status" value="1"/>
</dbReference>
<dbReference type="FunFam" id="4.10.91.10:FF:000001">
    <property type="entry name" value="Cytochrome c oxidase subunit 7A1, mitochondrial"/>
    <property type="match status" value="1"/>
</dbReference>
<dbReference type="InterPro" id="IPR003177">
    <property type="entry name" value="Cytc_oxidase_su7a_met"/>
</dbReference>
<keyword evidence="6" id="KW-0809">Transit peptide</keyword>
<dbReference type="PANTHER" id="PTHR10510">
    <property type="entry name" value="CYTOCHROME C OXIDASE POLYPEPTIDE 7A"/>
    <property type="match status" value="1"/>
</dbReference>
<dbReference type="PANTHER" id="PTHR10510:SF5">
    <property type="entry name" value="CYTOCHROME C OXIDASE SUBUNIT 7A1, MITOCHONDRIAL"/>
    <property type="match status" value="1"/>
</dbReference>
<dbReference type="GO" id="GO:0002082">
    <property type="term" value="P:regulation of oxidative phosphorylation"/>
    <property type="evidence" value="ECO:0007669"/>
    <property type="project" value="TreeGrafter"/>
</dbReference>
<evidence type="ECO:0000256" key="1">
    <source>
        <dbReference type="ARBA" id="ARBA00004434"/>
    </source>
</evidence>
<name>A0A8D2HQR8_UROPR</name>
<evidence type="ECO:0000256" key="15">
    <source>
        <dbReference type="SAM" id="Phobius"/>
    </source>
</evidence>
<protein>
    <recommendedName>
        <fullName evidence="11">Cytochrome c oxidase subunit 7A1, mitochondrial</fullName>
    </recommendedName>
    <alternativeName>
        <fullName evidence="12">Cytochrome c oxidase subunit VIIa-heart</fullName>
    </alternativeName>
</protein>
<evidence type="ECO:0000256" key="11">
    <source>
        <dbReference type="ARBA" id="ARBA00040382"/>
    </source>
</evidence>
<dbReference type="GeneTree" id="ENSGT00940000162305"/>
<keyword evidence="4 15" id="KW-0812">Transmembrane</keyword>
<evidence type="ECO:0000256" key="9">
    <source>
        <dbReference type="ARBA" id="ARBA00023128"/>
    </source>
</evidence>
<dbReference type="GO" id="GO:0006123">
    <property type="term" value="P:mitochondrial electron transport, cytochrome c to oxygen"/>
    <property type="evidence" value="ECO:0007669"/>
    <property type="project" value="InterPro"/>
</dbReference>
<evidence type="ECO:0000256" key="6">
    <source>
        <dbReference type="ARBA" id="ARBA00022946"/>
    </source>
</evidence>
<accession>A0A8D2HQR8</accession>
<evidence type="ECO:0000256" key="4">
    <source>
        <dbReference type="ARBA" id="ARBA00022692"/>
    </source>
</evidence>